<feature type="chain" id="PRO_5044784366" evidence="1">
    <location>
        <begin position="19"/>
        <end position="91"/>
    </location>
</feature>
<keyword evidence="3" id="KW-1185">Reference proteome</keyword>
<gene>
    <name evidence="2" type="ORF">AB6A40_010866</name>
</gene>
<name>A0ABD6F3J1_9BILA</name>
<feature type="signal peptide" evidence="1">
    <location>
        <begin position="1"/>
        <end position="18"/>
    </location>
</feature>
<sequence length="91" mass="10359">MVLRSLILIILITPLTSALYQLSQCATDVDELTKQRNCLIQCKTEDVCKGELWATDCVPLNLNEMRICTCYCKNDELPEKIKLLLPRGTSR</sequence>
<organism evidence="2 3">
    <name type="scientific">Gnathostoma spinigerum</name>
    <dbReference type="NCBI Taxonomy" id="75299"/>
    <lineage>
        <taxon>Eukaryota</taxon>
        <taxon>Metazoa</taxon>
        <taxon>Ecdysozoa</taxon>
        <taxon>Nematoda</taxon>
        <taxon>Chromadorea</taxon>
        <taxon>Rhabditida</taxon>
        <taxon>Spirurina</taxon>
        <taxon>Gnathostomatomorpha</taxon>
        <taxon>Gnathostomatoidea</taxon>
        <taxon>Gnathostomatidae</taxon>
        <taxon>Gnathostoma</taxon>
    </lineage>
</organism>
<dbReference type="AlphaFoldDB" id="A0ABD6F3J1"/>
<evidence type="ECO:0000313" key="2">
    <source>
        <dbReference type="EMBL" id="MFH4984157.1"/>
    </source>
</evidence>
<comment type="caution">
    <text evidence="2">The sequence shown here is derived from an EMBL/GenBank/DDBJ whole genome shotgun (WGS) entry which is preliminary data.</text>
</comment>
<protein>
    <submittedName>
        <fullName evidence="2">Uncharacterized protein</fullName>
    </submittedName>
</protein>
<proteinExistence type="predicted"/>
<dbReference type="Proteomes" id="UP001608902">
    <property type="component" value="Unassembled WGS sequence"/>
</dbReference>
<evidence type="ECO:0000313" key="3">
    <source>
        <dbReference type="Proteomes" id="UP001608902"/>
    </source>
</evidence>
<accession>A0ABD6F3J1</accession>
<keyword evidence="1" id="KW-0732">Signal</keyword>
<reference evidence="2 3" key="1">
    <citation type="submission" date="2024-08" db="EMBL/GenBank/DDBJ databases">
        <title>Gnathostoma spinigerum genome.</title>
        <authorList>
            <person name="Gonzalez-Bertolin B."/>
            <person name="Monzon S."/>
            <person name="Zaballos A."/>
            <person name="Jimenez P."/>
            <person name="Dekumyoy P."/>
            <person name="Varona S."/>
            <person name="Cuesta I."/>
            <person name="Sumanam S."/>
            <person name="Adisakwattana P."/>
            <person name="Gasser R.B."/>
            <person name="Hernandez-Gonzalez A."/>
            <person name="Young N.D."/>
            <person name="Perteguer M.J."/>
        </authorList>
    </citation>
    <scope>NUCLEOTIDE SEQUENCE [LARGE SCALE GENOMIC DNA]</scope>
    <source>
        <strain evidence="2">AL3</strain>
        <tissue evidence="2">Liver</tissue>
    </source>
</reference>
<dbReference type="EMBL" id="JBGFUD010015567">
    <property type="protein sequence ID" value="MFH4984157.1"/>
    <property type="molecule type" value="Genomic_DNA"/>
</dbReference>
<evidence type="ECO:0000256" key="1">
    <source>
        <dbReference type="SAM" id="SignalP"/>
    </source>
</evidence>